<evidence type="ECO:0000259" key="9">
    <source>
        <dbReference type="Pfam" id="PF00294"/>
    </source>
</evidence>
<comment type="catalytic activity">
    <reaction evidence="7">
        <text>D-tagatofuranose 6-phosphate + ATP = D-tagatofuranose 1,6-bisphosphate + ADP + H(+)</text>
        <dbReference type="Rhea" id="RHEA:12420"/>
        <dbReference type="ChEBI" id="CHEBI:15378"/>
        <dbReference type="ChEBI" id="CHEBI:30616"/>
        <dbReference type="ChEBI" id="CHEBI:58694"/>
        <dbReference type="ChEBI" id="CHEBI:58695"/>
        <dbReference type="ChEBI" id="CHEBI:456216"/>
        <dbReference type="EC" id="2.7.1.144"/>
    </reaction>
</comment>
<sequence length="309" mass="33583">MITTVTLNPAIDRMYYIDSLESNDVVRCNNYNINAGGKGLNVTKVLVKLQAEVQCFGFIGGSAGNFVTKELEKLGAVNKFTKIDRETRTCLSIMDTTGKQFELVESGPQIKADEIERFILTFNDINESKTLVMSGSLPKGLEDNFYRTLISKANQKGVKVVLDTSGNPLKEGIKENPFLIKPNIEELRKLLNRDFNTEDDLLKGTLDCLKLGAQNVALSLGGDGMIFSNQDASYRVKVSKVKVVSPVGSGDSTVAGLAYGINNELGIRETLALANACGASNATMAGIGQINFKQVQDLKEKIEVSKVRG</sequence>
<dbReference type="InterPro" id="IPR011611">
    <property type="entry name" value="PfkB_dom"/>
</dbReference>
<evidence type="ECO:0000256" key="5">
    <source>
        <dbReference type="ARBA" id="ARBA00022840"/>
    </source>
</evidence>
<dbReference type="InterPro" id="IPR029056">
    <property type="entry name" value="Ribokinase-like"/>
</dbReference>
<proteinExistence type="inferred from homology"/>
<comment type="pathway">
    <text evidence="7">Carbohydrate metabolism; D-tagatose 6-phosphate degradation; D-glyceraldehyde 3-phosphate and glycerone phosphate from D-tagatose 6-phosphate: step 1/2.</text>
</comment>
<gene>
    <name evidence="10" type="primary">pfkB</name>
    <name evidence="10" type="ORF">PRVXT_000416</name>
</gene>
<dbReference type="InterPro" id="IPR022463">
    <property type="entry name" value="1-PFruKinase"/>
</dbReference>
<comment type="function">
    <text evidence="8">Catalyzes the ATP-dependent phosphorylation of fructose-l-phosphate to fructose-l,6-bisphosphate.</text>
</comment>
<evidence type="ECO:0000256" key="1">
    <source>
        <dbReference type="ARBA" id="ARBA00005380"/>
    </source>
</evidence>
<protein>
    <recommendedName>
        <fullName evidence="7">Tagatose-6-phosphate kinase</fullName>
        <ecNumber evidence="7">2.7.1.144</ecNumber>
    </recommendedName>
</protein>
<keyword evidence="3 7" id="KW-0547">Nucleotide-binding</keyword>
<dbReference type="GO" id="GO:0008662">
    <property type="term" value="F:1-phosphofructokinase activity"/>
    <property type="evidence" value="ECO:0007669"/>
    <property type="project" value="UniProtKB-UniRule"/>
</dbReference>
<dbReference type="AlphaFoldDB" id="A0AAU7VN45"/>
<reference evidence="10" key="2">
    <citation type="submission" date="2024-06" db="EMBL/GenBank/DDBJ databases">
        <authorList>
            <person name="Petrova K.O."/>
            <person name="Toshchakov S.V."/>
            <person name="Boltjanskaja Y.V."/>
            <person name="Kevbrin V."/>
        </authorList>
    </citation>
    <scope>NUCLEOTIDE SEQUENCE</scope>
    <source>
        <strain evidence="10">Z-910T</strain>
    </source>
</reference>
<evidence type="ECO:0000256" key="6">
    <source>
        <dbReference type="ARBA" id="ARBA00047745"/>
    </source>
</evidence>
<dbReference type="RefSeq" id="WP_350344046.1">
    <property type="nucleotide sequence ID" value="NZ_CP158367.1"/>
</dbReference>
<dbReference type="GO" id="GO:0005988">
    <property type="term" value="P:lactose metabolic process"/>
    <property type="evidence" value="ECO:0007669"/>
    <property type="project" value="UniProtKB-KW"/>
</dbReference>
<keyword evidence="4 8" id="KW-0418">Kinase</keyword>
<dbReference type="FunFam" id="3.40.1190.20:FF:000001">
    <property type="entry name" value="Phosphofructokinase"/>
    <property type="match status" value="1"/>
</dbReference>
<dbReference type="GO" id="GO:0016052">
    <property type="term" value="P:carbohydrate catabolic process"/>
    <property type="evidence" value="ECO:0007669"/>
    <property type="project" value="UniProtKB-ARBA"/>
</dbReference>
<dbReference type="GO" id="GO:0005524">
    <property type="term" value="F:ATP binding"/>
    <property type="evidence" value="ECO:0007669"/>
    <property type="project" value="UniProtKB-UniRule"/>
</dbReference>
<comment type="similarity">
    <text evidence="7">Belongs to the carbohydrate kinase PfkB family. LacC subfamily.</text>
</comment>
<evidence type="ECO:0000256" key="3">
    <source>
        <dbReference type="ARBA" id="ARBA00022741"/>
    </source>
</evidence>
<evidence type="ECO:0000313" key="10">
    <source>
        <dbReference type="EMBL" id="XBX75301.1"/>
    </source>
</evidence>
<dbReference type="Pfam" id="PF00294">
    <property type="entry name" value="PfkB"/>
    <property type="match status" value="1"/>
</dbReference>
<dbReference type="EMBL" id="CP158367">
    <property type="protein sequence ID" value="XBX75301.1"/>
    <property type="molecule type" value="Genomic_DNA"/>
</dbReference>
<feature type="domain" description="Carbohydrate kinase PfkB" evidence="9">
    <location>
        <begin position="6"/>
        <end position="286"/>
    </location>
</feature>
<accession>A0AAU7VN45</accession>
<dbReference type="NCBIfam" id="TIGR03168">
    <property type="entry name" value="1-PFK"/>
    <property type="match status" value="1"/>
</dbReference>
<dbReference type="GO" id="GO:0044281">
    <property type="term" value="P:small molecule metabolic process"/>
    <property type="evidence" value="ECO:0007669"/>
    <property type="project" value="UniProtKB-ARBA"/>
</dbReference>
<dbReference type="PANTHER" id="PTHR46566">
    <property type="entry name" value="1-PHOSPHOFRUCTOKINASE-RELATED"/>
    <property type="match status" value="1"/>
</dbReference>
<dbReference type="NCBIfam" id="TIGR03828">
    <property type="entry name" value="pfkB"/>
    <property type="match status" value="1"/>
</dbReference>
<dbReference type="GO" id="GO:0005829">
    <property type="term" value="C:cytosol"/>
    <property type="evidence" value="ECO:0007669"/>
    <property type="project" value="TreeGrafter"/>
</dbReference>
<name>A0AAU7VN45_9FIRM</name>
<dbReference type="PROSITE" id="PS00584">
    <property type="entry name" value="PFKB_KINASES_2"/>
    <property type="match status" value="1"/>
</dbReference>
<dbReference type="PIRSF" id="PIRSF000535">
    <property type="entry name" value="1PFK/6PFK/LacC"/>
    <property type="match status" value="1"/>
</dbReference>
<dbReference type="CDD" id="cd01164">
    <property type="entry name" value="FruK_PfkB_like"/>
    <property type="match status" value="1"/>
</dbReference>
<dbReference type="PANTHER" id="PTHR46566:SF2">
    <property type="entry name" value="ATP-DEPENDENT 6-PHOSPHOFRUCTOKINASE ISOZYME 2"/>
    <property type="match status" value="1"/>
</dbReference>
<reference evidence="10" key="1">
    <citation type="journal article" date="2013" name="Extremophiles">
        <title>Proteinivorax tanatarense gen. nov., sp. nov., an anaerobic, haloalkaliphilic, proteolytic bacterium isolated from a decaying algal bloom, and proposal of Proteinivoraceae fam. nov.</title>
        <authorList>
            <person name="Kevbrin V."/>
            <person name="Boltyanskaya Y."/>
            <person name="Zhilina T."/>
            <person name="Kolganova T."/>
            <person name="Lavrentjeva E."/>
            <person name="Kuznetsov B."/>
        </authorList>
    </citation>
    <scope>NUCLEOTIDE SEQUENCE</scope>
    <source>
        <strain evidence="10">Z-910T</strain>
    </source>
</reference>
<keyword evidence="5 7" id="KW-0067">ATP-binding</keyword>
<keyword evidence="7" id="KW-0423">Lactose metabolism</keyword>
<dbReference type="GO" id="GO:0009024">
    <property type="term" value="F:tagatose-6-phosphate kinase activity"/>
    <property type="evidence" value="ECO:0007669"/>
    <property type="project" value="UniProtKB-EC"/>
</dbReference>
<dbReference type="Gene3D" id="3.40.1190.20">
    <property type="match status" value="1"/>
</dbReference>
<dbReference type="EC" id="2.7.1.144" evidence="7"/>
<organism evidence="10">
    <name type="scientific">Proteinivorax tanatarense</name>
    <dbReference type="NCBI Taxonomy" id="1260629"/>
    <lineage>
        <taxon>Bacteria</taxon>
        <taxon>Bacillati</taxon>
        <taxon>Bacillota</taxon>
        <taxon>Clostridia</taxon>
        <taxon>Eubacteriales</taxon>
        <taxon>Proteinivoracaceae</taxon>
        <taxon>Proteinivorax</taxon>
    </lineage>
</organism>
<evidence type="ECO:0000256" key="4">
    <source>
        <dbReference type="ARBA" id="ARBA00022777"/>
    </source>
</evidence>
<dbReference type="SUPFAM" id="SSF53613">
    <property type="entry name" value="Ribokinase-like"/>
    <property type="match status" value="1"/>
</dbReference>
<dbReference type="InterPro" id="IPR002173">
    <property type="entry name" value="Carboh/pur_kinase_PfkB_CS"/>
</dbReference>
<evidence type="ECO:0000256" key="2">
    <source>
        <dbReference type="ARBA" id="ARBA00022679"/>
    </source>
</evidence>
<comment type="similarity">
    <text evidence="1">Belongs to the carbohydrate kinase pfkB family.</text>
</comment>
<dbReference type="InterPro" id="IPR017583">
    <property type="entry name" value="Tagatose/fructose_Pkinase"/>
</dbReference>
<keyword evidence="2 7" id="KW-0808">Transferase</keyword>
<evidence type="ECO:0000256" key="8">
    <source>
        <dbReference type="RuleBase" id="RU369061"/>
    </source>
</evidence>
<evidence type="ECO:0000256" key="7">
    <source>
        <dbReference type="PIRNR" id="PIRNR000535"/>
    </source>
</evidence>
<comment type="catalytic activity">
    <reaction evidence="6 8">
        <text>beta-D-fructose 1-phosphate + ATP = beta-D-fructose 1,6-bisphosphate + ADP + H(+)</text>
        <dbReference type="Rhea" id="RHEA:14213"/>
        <dbReference type="ChEBI" id="CHEBI:15378"/>
        <dbReference type="ChEBI" id="CHEBI:30616"/>
        <dbReference type="ChEBI" id="CHEBI:32966"/>
        <dbReference type="ChEBI" id="CHEBI:138881"/>
        <dbReference type="ChEBI" id="CHEBI:456216"/>
        <dbReference type="EC" id="2.7.1.56"/>
    </reaction>
</comment>